<dbReference type="AlphaFoldDB" id="A0A1Z5RKF1"/>
<evidence type="ECO:0000313" key="2">
    <source>
        <dbReference type="Proteomes" id="UP000000768"/>
    </source>
</evidence>
<reference evidence="1 2" key="1">
    <citation type="journal article" date="2009" name="Nature">
        <title>The Sorghum bicolor genome and the diversification of grasses.</title>
        <authorList>
            <person name="Paterson A.H."/>
            <person name="Bowers J.E."/>
            <person name="Bruggmann R."/>
            <person name="Dubchak I."/>
            <person name="Grimwood J."/>
            <person name="Gundlach H."/>
            <person name="Haberer G."/>
            <person name="Hellsten U."/>
            <person name="Mitros T."/>
            <person name="Poliakov A."/>
            <person name="Schmutz J."/>
            <person name="Spannagl M."/>
            <person name="Tang H."/>
            <person name="Wang X."/>
            <person name="Wicker T."/>
            <person name="Bharti A.K."/>
            <person name="Chapman J."/>
            <person name="Feltus F.A."/>
            <person name="Gowik U."/>
            <person name="Grigoriev I.V."/>
            <person name="Lyons E."/>
            <person name="Maher C.A."/>
            <person name="Martis M."/>
            <person name="Narechania A."/>
            <person name="Otillar R.P."/>
            <person name="Penning B.W."/>
            <person name="Salamov A.A."/>
            <person name="Wang Y."/>
            <person name="Zhang L."/>
            <person name="Carpita N.C."/>
            <person name="Freeling M."/>
            <person name="Gingle A.R."/>
            <person name="Hash C.T."/>
            <person name="Keller B."/>
            <person name="Klein P."/>
            <person name="Kresovich S."/>
            <person name="McCann M.C."/>
            <person name="Ming R."/>
            <person name="Peterson D.G."/>
            <person name="Mehboob-ur-Rahman"/>
            <person name="Ware D."/>
            <person name="Westhoff P."/>
            <person name="Mayer K.F."/>
            <person name="Messing J."/>
            <person name="Rokhsar D.S."/>
        </authorList>
    </citation>
    <scope>NUCLEOTIDE SEQUENCE [LARGE SCALE GENOMIC DNA]</scope>
    <source>
        <strain evidence="2">cv. BTx623</strain>
    </source>
</reference>
<evidence type="ECO:0000313" key="1">
    <source>
        <dbReference type="EMBL" id="OQU84223.1"/>
    </source>
</evidence>
<keyword evidence="2" id="KW-1185">Reference proteome</keyword>
<name>A0A1Z5RKF1_SORBI</name>
<gene>
    <name evidence="1" type="ORF">SORBI_3004G015550</name>
</gene>
<dbReference type="Proteomes" id="UP000000768">
    <property type="component" value="Chromosome 4"/>
</dbReference>
<proteinExistence type="predicted"/>
<dbReference type="EMBL" id="CM000763">
    <property type="protein sequence ID" value="OQU84223.1"/>
    <property type="molecule type" value="Genomic_DNA"/>
</dbReference>
<accession>A0A1Z5RKF1</accession>
<dbReference type="Gramene" id="OQU84223">
    <property type="protein sequence ID" value="OQU84223"/>
    <property type="gene ID" value="SORBI_3004G015550"/>
</dbReference>
<sequence length="112" mass="12726">MCSPLLAIIDINAGVDAFMDDALNLFGETGTSHKRNCWDGNYQRGWTSSFYRCTNRLSTHRFSWCLSSSIHKWCAHHLVLALYFSGTNAALLNYVPTLFDWGEKAKLTTYPI</sequence>
<protein>
    <submittedName>
        <fullName evidence="1">Uncharacterized protein</fullName>
    </submittedName>
</protein>
<dbReference type="InParanoid" id="A0A1Z5RKF1"/>
<organism evidence="1 2">
    <name type="scientific">Sorghum bicolor</name>
    <name type="common">Sorghum</name>
    <name type="synonym">Sorghum vulgare</name>
    <dbReference type="NCBI Taxonomy" id="4558"/>
    <lineage>
        <taxon>Eukaryota</taxon>
        <taxon>Viridiplantae</taxon>
        <taxon>Streptophyta</taxon>
        <taxon>Embryophyta</taxon>
        <taxon>Tracheophyta</taxon>
        <taxon>Spermatophyta</taxon>
        <taxon>Magnoliopsida</taxon>
        <taxon>Liliopsida</taxon>
        <taxon>Poales</taxon>
        <taxon>Poaceae</taxon>
        <taxon>PACMAD clade</taxon>
        <taxon>Panicoideae</taxon>
        <taxon>Andropogonodae</taxon>
        <taxon>Andropogoneae</taxon>
        <taxon>Sorghinae</taxon>
        <taxon>Sorghum</taxon>
    </lineage>
</organism>
<reference evidence="2" key="2">
    <citation type="journal article" date="2018" name="Plant J.">
        <title>The Sorghum bicolor reference genome: improved assembly, gene annotations, a transcriptome atlas, and signatures of genome organization.</title>
        <authorList>
            <person name="McCormick R.F."/>
            <person name="Truong S.K."/>
            <person name="Sreedasyam A."/>
            <person name="Jenkins J."/>
            <person name="Shu S."/>
            <person name="Sims D."/>
            <person name="Kennedy M."/>
            <person name="Amirebrahimi M."/>
            <person name="Weers B.D."/>
            <person name="McKinley B."/>
            <person name="Mattison A."/>
            <person name="Morishige D.T."/>
            <person name="Grimwood J."/>
            <person name="Schmutz J."/>
            <person name="Mullet J.E."/>
        </authorList>
    </citation>
    <scope>NUCLEOTIDE SEQUENCE [LARGE SCALE GENOMIC DNA]</scope>
    <source>
        <strain evidence="2">cv. BTx623</strain>
    </source>
</reference>